<dbReference type="GeneID" id="5485619"/>
<dbReference type="HOGENOM" id="CLU_2414621_0_0_1"/>
<organism evidence="1 2">
    <name type="scientific">Sclerotinia sclerotiorum (strain ATCC 18683 / 1980 / Ss-1)</name>
    <name type="common">White mold</name>
    <name type="synonym">Whetzelinia sclerotiorum</name>
    <dbReference type="NCBI Taxonomy" id="665079"/>
    <lineage>
        <taxon>Eukaryota</taxon>
        <taxon>Fungi</taxon>
        <taxon>Dikarya</taxon>
        <taxon>Ascomycota</taxon>
        <taxon>Pezizomycotina</taxon>
        <taxon>Leotiomycetes</taxon>
        <taxon>Helotiales</taxon>
        <taxon>Sclerotiniaceae</taxon>
        <taxon>Sclerotinia</taxon>
    </lineage>
</organism>
<evidence type="ECO:0008006" key="3">
    <source>
        <dbReference type="Google" id="ProtNLM"/>
    </source>
</evidence>
<sequence>MEMNTEPRVVTTPTSYIIEELGSYVDAREPELDNIRYQMMQLLRMTIDGKLFVSPLDTDRPINVLDVATGTGIWAVEFVGIEGSISEYSEDH</sequence>
<dbReference type="AlphaFoldDB" id="A7EVD3"/>
<dbReference type="InterPro" id="IPR029063">
    <property type="entry name" value="SAM-dependent_MTases_sf"/>
</dbReference>
<dbReference type="KEGG" id="ssl:SS1G_09291"/>
<evidence type="ECO:0000313" key="1">
    <source>
        <dbReference type="EMBL" id="EDN93425.1"/>
    </source>
</evidence>
<keyword evidence="2" id="KW-1185">Reference proteome</keyword>
<name>A7EVD3_SCLS1</name>
<gene>
    <name evidence="1" type="ORF">SS1G_09291</name>
</gene>
<dbReference type="EMBL" id="CH476633">
    <property type="protein sequence ID" value="EDN93425.1"/>
    <property type="molecule type" value="Genomic_DNA"/>
</dbReference>
<reference evidence="2" key="1">
    <citation type="journal article" date="2011" name="PLoS Genet.">
        <title>Genomic analysis of the necrotrophic fungal pathogens Sclerotinia sclerotiorum and Botrytis cinerea.</title>
        <authorList>
            <person name="Amselem J."/>
            <person name="Cuomo C.A."/>
            <person name="van Kan J.A."/>
            <person name="Viaud M."/>
            <person name="Benito E.P."/>
            <person name="Couloux A."/>
            <person name="Coutinho P.M."/>
            <person name="de Vries R.P."/>
            <person name="Dyer P.S."/>
            <person name="Fillinger S."/>
            <person name="Fournier E."/>
            <person name="Gout L."/>
            <person name="Hahn M."/>
            <person name="Kohn L."/>
            <person name="Lapalu N."/>
            <person name="Plummer K.M."/>
            <person name="Pradier J.M."/>
            <person name="Quevillon E."/>
            <person name="Sharon A."/>
            <person name="Simon A."/>
            <person name="ten Have A."/>
            <person name="Tudzynski B."/>
            <person name="Tudzynski P."/>
            <person name="Wincker P."/>
            <person name="Andrew M."/>
            <person name="Anthouard V."/>
            <person name="Beever R.E."/>
            <person name="Beffa R."/>
            <person name="Benoit I."/>
            <person name="Bouzid O."/>
            <person name="Brault B."/>
            <person name="Chen Z."/>
            <person name="Choquer M."/>
            <person name="Collemare J."/>
            <person name="Cotton P."/>
            <person name="Danchin E.G."/>
            <person name="Da Silva C."/>
            <person name="Gautier A."/>
            <person name="Giraud C."/>
            <person name="Giraud T."/>
            <person name="Gonzalez C."/>
            <person name="Grossetete S."/>
            <person name="Guldener U."/>
            <person name="Henrissat B."/>
            <person name="Howlett B.J."/>
            <person name="Kodira C."/>
            <person name="Kretschmer M."/>
            <person name="Lappartient A."/>
            <person name="Leroch M."/>
            <person name="Levis C."/>
            <person name="Mauceli E."/>
            <person name="Neuveglise C."/>
            <person name="Oeser B."/>
            <person name="Pearson M."/>
            <person name="Poulain J."/>
            <person name="Poussereau N."/>
            <person name="Quesneville H."/>
            <person name="Rascle C."/>
            <person name="Schumacher J."/>
            <person name="Segurens B."/>
            <person name="Sexton A."/>
            <person name="Silva E."/>
            <person name="Sirven C."/>
            <person name="Soanes D.M."/>
            <person name="Talbot N.J."/>
            <person name="Templeton M."/>
            <person name="Yandava C."/>
            <person name="Yarden O."/>
            <person name="Zeng Q."/>
            <person name="Rollins J.A."/>
            <person name="Lebrun M.H."/>
            <person name="Dickman M."/>
        </authorList>
    </citation>
    <scope>NUCLEOTIDE SEQUENCE [LARGE SCALE GENOMIC DNA]</scope>
    <source>
        <strain evidence="2">ATCC 18683 / 1980 / Ss-1</strain>
    </source>
</reference>
<dbReference type="InParanoid" id="A7EVD3"/>
<dbReference type="SUPFAM" id="SSF53335">
    <property type="entry name" value="S-adenosyl-L-methionine-dependent methyltransferases"/>
    <property type="match status" value="1"/>
</dbReference>
<accession>A7EVD3</accession>
<evidence type="ECO:0000313" key="2">
    <source>
        <dbReference type="Proteomes" id="UP000001312"/>
    </source>
</evidence>
<dbReference type="RefSeq" id="XP_001589570.1">
    <property type="nucleotide sequence ID" value="XM_001589520.1"/>
</dbReference>
<dbReference type="Proteomes" id="UP000001312">
    <property type="component" value="Unassembled WGS sequence"/>
</dbReference>
<proteinExistence type="predicted"/>
<protein>
    <recommendedName>
        <fullName evidence="3">Methyltransferase domain-containing protein</fullName>
    </recommendedName>
</protein>